<comment type="caution">
    <text evidence="2">The sequence shown here is derived from an EMBL/GenBank/DDBJ whole genome shotgun (WGS) entry which is preliminary data.</text>
</comment>
<gene>
    <name evidence="2" type="ORF">RM844_26365</name>
</gene>
<feature type="compositionally biased region" description="Basic and acidic residues" evidence="1">
    <location>
        <begin position="9"/>
        <end position="27"/>
    </location>
</feature>
<feature type="compositionally biased region" description="Gly residues" evidence="1">
    <location>
        <begin position="46"/>
        <end position="57"/>
    </location>
</feature>
<name>A0ABU2JYK3_9ACTN</name>
<evidence type="ECO:0000256" key="1">
    <source>
        <dbReference type="SAM" id="MobiDB-lite"/>
    </source>
</evidence>
<keyword evidence="3" id="KW-1185">Reference proteome</keyword>
<protein>
    <submittedName>
        <fullName evidence="2">DUF6191 domain-containing protein</fullName>
    </submittedName>
</protein>
<feature type="region of interest" description="Disordered" evidence="1">
    <location>
        <begin position="1"/>
        <end position="57"/>
    </location>
</feature>
<proteinExistence type="predicted"/>
<evidence type="ECO:0000313" key="2">
    <source>
        <dbReference type="EMBL" id="MDT0269814.1"/>
    </source>
</evidence>
<dbReference type="RefSeq" id="WP_311669897.1">
    <property type="nucleotide sequence ID" value="NZ_JAVREO010000020.1"/>
</dbReference>
<dbReference type="InterPro" id="IPR045684">
    <property type="entry name" value="DUF6191"/>
</dbReference>
<accession>A0ABU2JYK3</accession>
<dbReference type="Pfam" id="PF19690">
    <property type="entry name" value="DUF6191"/>
    <property type="match status" value="1"/>
</dbReference>
<dbReference type="Proteomes" id="UP001183410">
    <property type="component" value="Unassembled WGS sequence"/>
</dbReference>
<dbReference type="EMBL" id="JAVREO010000020">
    <property type="protein sequence ID" value="MDT0269814.1"/>
    <property type="molecule type" value="Genomic_DNA"/>
</dbReference>
<organism evidence="2 3">
    <name type="scientific">Streptomyces chisholmiae</name>
    <dbReference type="NCBI Taxonomy" id="3075540"/>
    <lineage>
        <taxon>Bacteria</taxon>
        <taxon>Bacillati</taxon>
        <taxon>Actinomycetota</taxon>
        <taxon>Actinomycetes</taxon>
        <taxon>Kitasatosporales</taxon>
        <taxon>Streptomycetaceae</taxon>
        <taxon>Streptomyces</taxon>
    </lineage>
</organism>
<evidence type="ECO:0000313" key="3">
    <source>
        <dbReference type="Proteomes" id="UP001183410"/>
    </source>
</evidence>
<reference evidence="3" key="1">
    <citation type="submission" date="2023-07" db="EMBL/GenBank/DDBJ databases">
        <title>30 novel species of actinomycetes from the DSMZ collection.</title>
        <authorList>
            <person name="Nouioui I."/>
        </authorList>
    </citation>
    <scope>NUCLEOTIDE SEQUENCE [LARGE SCALE GENOMIC DNA]</scope>
    <source>
        <strain evidence="3">DSM 44915</strain>
    </source>
</reference>
<sequence>MSHVGQLPGREHELARRRTMELSREEAGDGAPPASRGRVAAAGYPRAGGEGFGPLGG</sequence>